<comment type="caution">
    <text evidence="6">The sequence shown here is derived from an EMBL/GenBank/DDBJ whole genome shotgun (WGS) entry which is preliminary data.</text>
</comment>
<dbReference type="GO" id="GO:0005739">
    <property type="term" value="C:mitochondrion"/>
    <property type="evidence" value="ECO:0007669"/>
    <property type="project" value="TreeGrafter"/>
</dbReference>
<sequence>MNLTKISIDREWAPTTFLWDMMMKARGSMFDILGELDGEFLEMYFSAAVDGNPELIPQEIIKSAIRRQTIDGSITPVFLGASFKNFGVQPVLDAVIDYLPSPKDTPDVFGVISSDSFVSEKESNPPNKNSSFNADRVKSDSFPQDNGLSIGSGQKCKVPLDPSSPLVAFVFKVVIDQQKGPMIFIKVYSGTLNNRAVVVNSSNFGIKERVTKLFQMYADVPEEIGQISCGNIGVVLGFKRTRTGDTILSTNHPSLSSYDLSKSKSNNNNDGNWDVLGNASFSNNMEIVDKSQIGMTLYGISIPPPVFFVSVEPETLSDEKHLNICLNNLLLEDPSLKVYSDSEGGQLLLCGMGELHLEIVKNRLVNEMKVNARIGKMQVSYRESIRDSAEIKKIYEKEIPGEKSYKVGMKMSVEPISEDYLPELISESLENSEYLRLDNDNFVSVDVDNSSGRSKETTVQKNVQNGDKNSKSKKSKNTKSVSSGESESTSEILKKTVLNALSAAIYQGPLINYPLTRLLIKVSEIDLFGFEPTHFSPVRLCTREVFKSVVDTANPVLFEPVMKVYISCPNSSVGVLVNELERVRRARIMELDDQSNGDVSGESFDIDFRNFFVSNPAGESAQNGYSKEELSVPNKEIIAQVPLSSMIGFSSALRRLTAGSGSFSMQISGVSPVDSNKQKVIIKEMRGY</sequence>
<dbReference type="InterPro" id="IPR000640">
    <property type="entry name" value="EFG_V-like"/>
</dbReference>
<dbReference type="Pfam" id="PF00679">
    <property type="entry name" value="EFG_C"/>
    <property type="match status" value="1"/>
</dbReference>
<dbReference type="PANTHER" id="PTHR43261">
    <property type="entry name" value="TRANSLATION ELONGATION FACTOR G-RELATED"/>
    <property type="match status" value="1"/>
</dbReference>
<evidence type="ECO:0000313" key="7">
    <source>
        <dbReference type="Proteomes" id="UP000187455"/>
    </source>
</evidence>
<keyword evidence="7" id="KW-1185">Reference proteome</keyword>
<dbReference type="Pfam" id="PF14492">
    <property type="entry name" value="EFG_III"/>
    <property type="match status" value="1"/>
</dbReference>
<dbReference type="SUPFAM" id="SSF54211">
    <property type="entry name" value="Ribosomal protein S5 domain 2-like"/>
    <property type="match status" value="1"/>
</dbReference>
<dbReference type="Gene3D" id="3.30.70.240">
    <property type="match status" value="1"/>
</dbReference>
<dbReference type="SUPFAM" id="SSF52540">
    <property type="entry name" value="P-loop containing nucleoside triphosphate hydrolases"/>
    <property type="match status" value="1"/>
</dbReference>
<dbReference type="GO" id="GO:0032790">
    <property type="term" value="P:ribosome disassembly"/>
    <property type="evidence" value="ECO:0007669"/>
    <property type="project" value="TreeGrafter"/>
</dbReference>
<dbReference type="CDD" id="cd03713">
    <property type="entry name" value="EFG_mtEFG_C"/>
    <property type="match status" value="1"/>
</dbReference>
<protein>
    <submittedName>
        <fullName evidence="6">Ribosome-releasing factor 2, mitochondrial</fullName>
    </submittedName>
</protein>
<dbReference type="InterPro" id="IPR035647">
    <property type="entry name" value="EFG_III/V"/>
</dbReference>
<dbReference type="Gene3D" id="3.30.70.870">
    <property type="entry name" value="Elongation Factor G (Translational Gtpase), domain 3"/>
    <property type="match status" value="1"/>
</dbReference>
<evidence type="ECO:0000256" key="3">
    <source>
        <dbReference type="ARBA" id="ARBA00023134"/>
    </source>
</evidence>
<evidence type="ECO:0000256" key="1">
    <source>
        <dbReference type="ARBA" id="ARBA00022741"/>
    </source>
</evidence>
<dbReference type="GO" id="GO:0005525">
    <property type="term" value="F:GTP binding"/>
    <property type="evidence" value="ECO:0007669"/>
    <property type="project" value="UniProtKB-KW"/>
</dbReference>
<dbReference type="InterPro" id="IPR020568">
    <property type="entry name" value="Ribosomal_Su5_D2-typ_SF"/>
</dbReference>
<evidence type="ECO:0000256" key="2">
    <source>
        <dbReference type="ARBA" id="ARBA00022917"/>
    </source>
</evidence>
<feature type="compositionally biased region" description="Low complexity" evidence="4">
    <location>
        <begin position="478"/>
        <end position="487"/>
    </location>
</feature>
<dbReference type="InterPro" id="IPR041095">
    <property type="entry name" value="EFG_II"/>
</dbReference>
<keyword evidence="2" id="KW-0648">Protein biosynthesis</keyword>
<name>A0A1R0H5G1_9FUNG</name>
<dbReference type="PANTHER" id="PTHR43261:SF1">
    <property type="entry name" value="RIBOSOME-RELEASING FACTOR 2, MITOCHONDRIAL"/>
    <property type="match status" value="1"/>
</dbReference>
<dbReference type="EMBL" id="LSSL01000536">
    <property type="protein sequence ID" value="OLY84331.1"/>
    <property type="molecule type" value="Genomic_DNA"/>
</dbReference>
<keyword evidence="3" id="KW-0342">GTP-binding</keyword>
<feature type="region of interest" description="Disordered" evidence="4">
    <location>
        <begin position="446"/>
        <end position="487"/>
    </location>
</feature>
<feature type="domain" description="Elongation factor EFG" evidence="5">
    <location>
        <begin position="556"/>
        <end position="681"/>
    </location>
</feature>
<dbReference type="Gene3D" id="3.30.230.10">
    <property type="match status" value="1"/>
</dbReference>
<proteinExistence type="predicted"/>
<dbReference type="Gene3D" id="2.40.30.10">
    <property type="entry name" value="Translation factors"/>
    <property type="match status" value="1"/>
</dbReference>
<evidence type="ECO:0000259" key="5">
    <source>
        <dbReference type="SMART" id="SM00838"/>
    </source>
</evidence>
<keyword evidence="1" id="KW-0547">Nucleotide-binding</keyword>
<dbReference type="Proteomes" id="UP000187455">
    <property type="component" value="Unassembled WGS sequence"/>
</dbReference>
<dbReference type="SMART" id="SM00838">
    <property type="entry name" value="EFG_C"/>
    <property type="match status" value="1"/>
</dbReference>
<dbReference type="Gene3D" id="3.40.50.300">
    <property type="entry name" value="P-loop containing nucleotide triphosphate hydrolases"/>
    <property type="match status" value="1"/>
</dbReference>
<dbReference type="InterPro" id="IPR053905">
    <property type="entry name" value="EF-G-like_DII"/>
</dbReference>
<gene>
    <name evidence="6" type="ORF">AYI68_g1500</name>
</gene>
<dbReference type="OrthoDB" id="198619at2759"/>
<dbReference type="GO" id="GO:0003924">
    <property type="term" value="F:GTPase activity"/>
    <property type="evidence" value="ECO:0007669"/>
    <property type="project" value="TreeGrafter"/>
</dbReference>
<dbReference type="STRING" id="133383.A0A1R0H5G1"/>
<dbReference type="InterPro" id="IPR009022">
    <property type="entry name" value="EFG_III"/>
</dbReference>
<dbReference type="InterPro" id="IPR009000">
    <property type="entry name" value="Transl_B-barrel_sf"/>
</dbReference>
<dbReference type="SUPFAM" id="SSF54980">
    <property type="entry name" value="EF-G C-terminal domain-like"/>
    <property type="match status" value="2"/>
</dbReference>
<evidence type="ECO:0000256" key="4">
    <source>
        <dbReference type="SAM" id="MobiDB-lite"/>
    </source>
</evidence>
<dbReference type="CDD" id="cd16262">
    <property type="entry name" value="EFG_III"/>
    <property type="match status" value="1"/>
</dbReference>
<evidence type="ECO:0000313" key="6">
    <source>
        <dbReference type="EMBL" id="OLY84331.1"/>
    </source>
</evidence>
<dbReference type="GO" id="GO:0032543">
    <property type="term" value="P:mitochondrial translation"/>
    <property type="evidence" value="ECO:0007669"/>
    <property type="project" value="TreeGrafter"/>
</dbReference>
<dbReference type="SUPFAM" id="SSF50447">
    <property type="entry name" value="Translation proteins"/>
    <property type="match status" value="1"/>
</dbReference>
<accession>A0A1R0H5G1</accession>
<organism evidence="6 7">
    <name type="scientific">Smittium mucronatum</name>
    <dbReference type="NCBI Taxonomy" id="133383"/>
    <lineage>
        <taxon>Eukaryota</taxon>
        <taxon>Fungi</taxon>
        <taxon>Fungi incertae sedis</taxon>
        <taxon>Zoopagomycota</taxon>
        <taxon>Kickxellomycotina</taxon>
        <taxon>Harpellomycetes</taxon>
        <taxon>Harpellales</taxon>
        <taxon>Legeriomycetaceae</taxon>
        <taxon>Smittium</taxon>
    </lineage>
</organism>
<dbReference type="AlphaFoldDB" id="A0A1R0H5G1"/>
<dbReference type="InterPro" id="IPR014721">
    <property type="entry name" value="Ribsml_uS5_D2-typ_fold_subgr"/>
</dbReference>
<reference evidence="6 7" key="1">
    <citation type="journal article" date="2016" name="Mol. Biol. Evol.">
        <title>Genome-Wide Survey of Gut Fungi (Harpellales) Reveals the First Horizontally Transferred Ubiquitin Gene from a Mosquito Host.</title>
        <authorList>
            <person name="Wang Y."/>
            <person name="White M.M."/>
            <person name="Kvist S."/>
            <person name="Moncalvo J.M."/>
        </authorList>
    </citation>
    <scope>NUCLEOTIDE SEQUENCE [LARGE SCALE GENOMIC DNA]</scope>
    <source>
        <strain evidence="6 7">ALG-7-W6</strain>
    </source>
</reference>
<dbReference type="InterPro" id="IPR027417">
    <property type="entry name" value="P-loop_NTPase"/>
</dbReference>
<dbReference type="Pfam" id="PF22042">
    <property type="entry name" value="EF-G_D2"/>
    <property type="match status" value="1"/>
</dbReference>
<dbReference type="InterPro" id="IPR035649">
    <property type="entry name" value="EFG_V"/>
</dbReference>